<evidence type="ECO:0000313" key="3">
    <source>
        <dbReference type="Proteomes" id="UP000299102"/>
    </source>
</evidence>
<proteinExistence type="predicted"/>
<reference evidence="2 3" key="1">
    <citation type="journal article" date="2019" name="Commun. Biol.">
        <title>The bagworm genome reveals a unique fibroin gene that provides high tensile strength.</title>
        <authorList>
            <person name="Kono N."/>
            <person name="Nakamura H."/>
            <person name="Ohtoshi R."/>
            <person name="Tomita M."/>
            <person name="Numata K."/>
            <person name="Arakawa K."/>
        </authorList>
    </citation>
    <scope>NUCLEOTIDE SEQUENCE [LARGE SCALE GENOMIC DNA]</scope>
</reference>
<feature type="region of interest" description="Disordered" evidence="1">
    <location>
        <begin position="51"/>
        <end position="92"/>
    </location>
</feature>
<sequence length="110" mass="12833">MSDVSAPLAAPRRPLLCVYSQAARLSALDFYHMEIKITTIVFERYAPHQNVQREERGCNSRDVSPAPISGPINSHNRLSPGRRRTRARRQPRRRDEYDFIYRIHKVESLD</sequence>
<organism evidence="2 3">
    <name type="scientific">Eumeta variegata</name>
    <name type="common">Bagworm moth</name>
    <name type="synonym">Eumeta japonica</name>
    <dbReference type="NCBI Taxonomy" id="151549"/>
    <lineage>
        <taxon>Eukaryota</taxon>
        <taxon>Metazoa</taxon>
        <taxon>Ecdysozoa</taxon>
        <taxon>Arthropoda</taxon>
        <taxon>Hexapoda</taxon>
        <taxon>Insecta</taxon>
        <taxon>Pterygota</taxon>
        <taxon>Neoptera</taxon>
        <taxon>Endopterygota</taxon>
        <taxon>Lepidoptera</taxon>
        <taxon>Glossata</taxon>
        <taxon>Ditrysia</taxon>
        <taxon>Tineoidea</taxon>
        <taxon>Psychidae</taxon>
        <taxon>Oiketicinae</taxon>
        <taxon>Eumeta</taxon>
    </lineage>
</organism>
<comment type="caution">
    <text evidence="2">The sequence shown here is derived from an EMBL/GenBank/DDBJ whole genome shotgun (WGS) entry which is preliminary data.</text>
</comment>
<evidence type="ECO:0000256" key="1">
    <source>
        <dbReference type="SAM" id="MobiDB-lite"/>
    </source>
</evidence>
<dbReference type="Proteomes" id="UP000299102">
    <property type="component" value="Unassembled WGS sequence"/>
</dbReference>
<keyword evidence="3" id="KW-1185">Reference proteome</keyword>
<protein>
    <submittedName>
        <fullName evidence="2">Uncharacterized protein</fullName>
    </submittedName>
</protein>
<dbReference type="EMBL" id="BGZK01000080">
    <property type="protein sequence ID" value="GBP16585.1"/>
    <property type="molecule type" value="Genomic_DNA"/>
</dbReference>
<evidence type="ECO:0000313" key="2">
    <source>
        <dbReference type="EMBL" id="GBP16585.1"/>
    </source>
</evidence>
<feature type="compositionally biased region" description="Basic residues" evidence="1">
    <location>
        <begin position="80"/>
        <end position="92"/>
    </location>
</feature>
<dbReference type="AlphaFoldDB" id="A0A4C1TRH3"/>
<gene>
    <name evidence="2" type="ORF">EVAR_19380_1</name>
</gene>
<name>A0A4C1TRH3_EUMVA</name>
<accession>A0A4C1TRH3</accession>